<dbReference type="Pfam" id="PF13581">
    <property type="entry name" value="HATPase_c_2"/>
    <property type="match status" value="1"/>
</dbReference>
<evidence type="ECO:0000313" key="4">
    <source>
        <dbReference type="EMBL" id="AYC41996.1"/>
    </source>
</evidence>
<keyword evidence="1" id="KW-0808">Transferase</keyword>
<evidence type="ECO:0000313" key="5">
    <source>
        <dbReference type="Proteomes" id="UP000265765"/>
    </source>
</evidence>
<evidence type="ECO:0000256" key="2">
    <source>
        <dbReference type="SAM" id="MobiDB-lite"/>
    </source>
</evidence>
<name>A0AAI8L658_9ACTN</name>
<keyword evidence="1" id="KW-0723">Serine/threonine-protein kinase</keyword>
<keyword evidence="1" id="KW-0418">Kinase</keyword>
<protein>
    <recommendedName>
        <fullName evidence="3">Histidine kinase/HSP90-like ATPase domain-containing protein</fullName>
    </recommendedName>
</protein>
<feature type="domain" description="Histidine kinase/HSP90-like ATPase" evidence="3">
    <location>
        <begin position="21"/>
        <end position="119"/>
    </location>
</feature>
<gene>
    <name evidence="4" type="ORF">DWG14_06287</name>
</gene>
<dbReference type="KEGG" id="sge:DWG14_06287"/>
<sequence>MPKPITRARPTGHPGYSETLPRKPESAKTARRLVRISLSVWELDELADDTALIVSELVANAVEHARRESIRVTIERPEAACVRVGVVDFSRVPPVRRDPDPERESGRGLALVEELAEDWGTDLLPWGKRVWAELNGKGRGSACGQ</sequence>
<dbReference type="CDD" id="cd16936">
    <property type="entry name" value="HATPase_RsbW-like"/>
    <property type="match status" value="1"/>
</dbReference>
<feature type="region of interest" description="Disordered" evidence="2">
    <location>
        <begin position="1"/>
        <end position="24"/>
    </location>
</feature>
<dbReference type="GO" id="GO:0004674">
    <property type="term" value="F:protein serine/threonine kinase activity"/>
    <property type="evidence" value="ECO:0007669"/>
    <property type="project" value="UniProtKB-KW"/>
</dbReference>
<organism evidence="4 5">
    <name type="scientific">Streptomyces griseorubiginosus</name>
    <dbReference type="NCBI Taxonomy" id="67304"/>
    <lineage>
        <taxon>Bacteria</taxon>
        <taxon>Bacillati</taxon>
        <taxon>Actinomycetota</taxon>
        <taxon>Actinomycetes</taxon>
        <taxon>Kitasatosporales</taxon>
        <taxon>Streptomycetaceae</taxon>
        <taxon>Streptomyces</taxon>
    </lineage>
</organism>
<dbReference type="GeneID" id="91285111"/>
<proteinExistence type="predicted"/>
<evidence type="ECO:0000256" key="1">
    <source>
        <dbReference type="ARBA" id="ARBA00022527"/>
    </source>
</evidence>
<evidence type="ECO:0000259" key="3">
    <source>
        <dbReference type="Pfam" id="PF13581"/>
    </source>
</evidence>
<dbReference type="InterPro" id="IPR036890">
    <property type="entry name" value="HATPase_C_sf"/>
</dbReference>
<reference evidence="4 5" key="1">
    <citation type="submission" date="2018-09" db="EMBL/GenBank/DDBJ databases">
        <title>Production of Trimethoprim by Streptomyces sp. 3E-1.</title>
        <authorList>
            <person name="Kang H.J."/>
            <person name="Kim S.B."/>
        </authorList>
    </citation>
    <scope>NUCLEOTIDE SEQUENCE [LARGE SCALE GENOMIC DNA]</scope>
    <source>
        <strain evidence="4 5">3E-1</strain>
    </source>
</reference>
<dbReference type="PANTHER" id="PTHR35526:SF3">
    <property type="entry name" value="ANTI-SIGMA-F FACTOR RSBW"/>
    <property type="match status" value="1"/>
</dbReference>
<dbReference type="InterPro" id="IPR003594">
    <property type="entry name" value="HATPase_dom"/>
</dbReference>
<dbReference type="AlphaFoldDB" id="A0AAI8L658"/>
<dbReference type="Proteomes" id="UP000265765">
    <property type="component" value="Chromosome"/>
</dbReference>
<dbReference type="PANTHER" id="PTHR35526">
    <property type="entry name" value="ANTI-SIGMA-F FACTOR RSBW-RELATED"/>
    <property type="match status" value="1"/>
</dbReference>
<dbReference type="RefSeq" id="WP_120052661.1">
    <property type="nucleotide sequence ID" value="NZ_CP032427.1"/>
</dbReference>
<dbReference type="InterPro" id="IPR050267">
    <property type="entry name" value="Anti-sigma-factor_SerPK"/>
</dbReference>
<accession>A0AAI8L658</accession>
<dbReference type="EMBL" id="CP032427">
    <property type="protein sequence ID" value="AYC41996.1"/>
    <property type="molecule type" value="Genomic_DNA"/>
</dbReference>
<dbReference type="SUPFAM" id="SSF55874">
    <property type="entry name" value="ATPase domain of HSP90 chaperone/DNA topoisomerase II/histidine kinase"/>
    <property type="match status" value="1"/>
</dbReference>
<dbReference type="Gene3D" id="3.30.565.10">
    <property type="entry name" value="Histidine kinase-like ATPase, C-terminal domain"/>
    <property type="match status" value="1"/>
</dbReference>